<feature type="compositionally biased region" description="Polar residues" evidence="1">
    <location>
        <begin position="124"/>
        <end position="140"/>
    </location>
</feature>
<gene>
    <name evidence="2" type="ORF">QBC33DRAFT_537495</name>
</gene>
<feature type="compositionally biased region" description="Acidic residues" evidence="1">
    <location>
        <begin position="180"/>
        <end position="194"/>
    </location>
</feature>
<dbReference type="PANTHER" id="PTHR22794">
    <property type="entry name" value="THAP DOMAIN PROTEIN 11"/>
    <property type="match status" value="1"/>
</dbReference>
<dbReference type="Proteomes" id="UP001244011">
    <property type="component" value="Unassembled WGS sequence"/>
</dbReference>
<dbReference type="RefSeq" id="XP_060284037.1">
    <property type="nucleotide sequence ID" value="XM_060427800.1"/>
</dbReference>
<feature type="compositionally biased region" description="Polar residues" evidence="1">
    <location>
        <begin position="196"/>
        <end position="218"/>
    </location>
</feature>
<feature type="compositionally biased region" description="Polar residues" evidence="1">
    <location>
        <begin position="379"/>
        <end position="391"/>
    </location>
</feature>
<dbReference type="GeneID" id="85310987"/>
<feature type="region of interest" description="Disordered" evidence="1">
    <location>
        <begin position="580"/>
        <end position="630"/>
    </location>
</feature>
<accession>A0AAJ0C328</accession>
<dbReference type="GO" id="GO:0031931">
    <property type="term" value="C:TORC1 complex"/>
    <property type="evidence" value="ECO:0007669"/>
    <property type="project" value="TreeGrafter"/>
</dbReference>
<organism evidence="2 3">
    <name type="scientific">Phialemonium atrogriseum</name>
    <dbReference type="NCBI Taxonomy" id="1093897"/>
    <lineage>
        <taxon>Eukaryota</taxon>
        <taxon>Fungi</taxon>
        <taxon>Dikarya</taxon>
        <taxon>Ascomycota</taxon>
        <taxon>Pezizomycotina</taxon>
        <taxon>Sordariomycetes</taxon>
        <taxon>Sordariomycetidae</taxon>
        <taxon>Cephalothecales</taxon>
        <taxon>Cephalothecaceae</taxon>
        <taxon>Phialemonium</taxon>
    </lineage>
</organism>
<feature type="compositionally biased region" description="Polar residues" evidence="1">
    <location>
        <begin position="238"/>
        <end position="251"/>
    </location>
</feature>
<sequence>MAQEAEWETQEMMENGDGEAAQTGQSKRPPLSQHGSDSQASDQAQQQQNAYRPRVQKHVVGGGTGGRFHARVPSSKIIHKHHASTSSSKLNRRQASPSPERGIGSQFGSTHRRVTSDVDLSRKLSATNLSKNSSHTNLKYSRSKVDIGKKSKSSANLKRSLSNPAVHKLKSANVHFNLGDEAEDGQDGQEDEWVDASTSASPLLSRRTSVVSGGQSSVEHPASRDSSRPHSSPAPSHQFATENGQSSGTNSVAHSLDRRAANHQQYLTSRLLQRNPSLGGVPPKMSAENVSVHPSSSRQHSPDSGGSRDTTSTLSGTPRMPLLMRPGSSGKEELTSRFVTNNSQGSGSGATGDSFLVEANRGGLSRAAYIRADGGPRRPQSTGNLAQVQKQKQQDLIRAQVRLEEDESTLTDGGDGKPSGLAGGARSRRTGGYTVSRGEMNRTQQKLDLQRASSSLEPSHHHPGMGMGLAGVASAAGPLVGGSGFEARDPRLGKLMERTGMEYLVVRRYQNPIARSINRLTQLPGVDKARRIPKPGSPSVPNVGPHSRRGSEYGGLRHAQLQNLNERELRDPTVAGLISAQISKRPSTPRRGHTATGSSSIRPSMDLDEAAGRRPDSRRLSVASLADRGEDAQTMALLRNLWDKNMDLSASQE</sequence>
<feature type="compositionally biased region" description="Polar residues" evidence="1">
    <location>
        <begin position="441"/>
        <end position="457"/>
    </location>
</feature>
<feature type="compositionally biased region" description="Polar residues" evidence="1">
    <location>
        <begin position="84"/>
        <end position="97"/>
    </location>
</feature>
<evidence type="ECO:0000256" key="1">
    <source>
        <dbReference type="SAM" id="MobiDB-lite"/>
    </source>
</evidence>
<feature type="region of interest" description="Disordered" evidence="1">
    <location>
        <begin position="179"/>
        <end position="251"/>
    </location>
</feature>
<dbReference type="PANTHER" id="PTHR22794:SF2">
    <property type="entry name" value="THAP DOMAIN-CONTAINING PROTEIN 11"/>
    <property type="match status" value="1"/>
</dbReference>
<protein>
    <submittedName>
        <fullName evidence="2">Uncharacterized protein</fullName>
    </submittedName>
</protein>
<feature type="compositionally biased region" description="Acidic residues" evidence="1">
    <location>
        <begin position="1"/>
        <end position="17"/>
    </location>
</feature>
<feature type="compositionally biased region" description="Low complexity" evidence="1">
    <location>
        <begin position="36"/>
        <end position="48"/>
    </location>
</feature>
<feature type="region of interest" description="Disordered" evidence="1">
    <location>
        <begin position="528"/>
        <end position="553"/>
    </location>
</feature>
<evidence type="ECO:0000313" key="3">
    <source>
        <dbReference type="Proteomes" id="UP001244011"/>
    </source>
</evidence>
<dbReference type="EMBL" id="MU839007">
    <property type="protein sequence ID" value="KAK1767824.1"/>
    <property type="molecule type" value="Genomic_DNA"/>
</dbReference>
<comment type="caution">
    <text evidence="2">The sequence shown here is derived from an EMBL/GenBank/DDBJ whole genome shotgun (WGS) entry which is preliminary data.</text>
</comment>
<proteinExistence type="predicted"/>
<feature type="compositionally biased region" description="Basic and acidic residues" evidence="1">
    <location>
        <begin position="610"/>
        <end position="619"/>
    </location>
</feature>
<feature type="region of interest" description="Disordered" evidence="1">
    <location>
        <begin position="272"/>
        <end position="331"/>
    </location>
</feature>
<feature type="region of interest" description="Disordered" evidence="1">
    <location>
        <begin position="1"/>
        <end position="166"/>
    </location>
</feature>
<feature type="compositionally biased region" description="Polar residues" evidence="1">
    <location>
        <begin position="153"/>
        <end position="163"/>
    </location>
</feature>
<reference evidence="2" key="1">
    <citation type="submission" date="2023-06" db="EMBL/GenBank/DDBJ databases">
        <title>Genome-scale phylogeny and comparative genomics of the fungal order Sordariales.</title>
        <authorList>
            <consortium name="Lawrence Berkeley National Laboratory"/>
            <person name="Hensen N."/>
            <person name="Bonometti L."/>
            <person name="Westerberg I."/>
            <person name="Brannstrom I.O."/>
            <person name="Guillou S."/>
            <person name="Cros-Aarteil S."/>
            <person name="Calhoun S."/>
            <person name="Haridas S."/>
            <person name="Kuo A."/>
            <person name="Mondo S."/>
            <person name="Pangilinan J."/>
            <person name="Riley R."/>
            <person name="Labutti K."/>
            <person name="Andreopoulos B."/>
            <person name="Lipzen A."/>
            <person name="Chen C."/>
            <person name="Yanf M."/>
            <person name="Daum C."/>
            <person name="Ng V."/>
            <person name="Clum A."/>
            <person name="Steindorff A."/>
            <person name="Ohm R."/>
            <person name="Martin F."/>
            <person name="Silar P."/>
            <person name="Natvig D."/>
            <person name="Lalanne C."/>
            <person name="Gautier V."/>
            <person name="Ament-Velasquez S.L."/>
            <person name="Kruys A."/>
            <person name="Hutchinson M.I."/>
            <person name="Powell A.J."/>
            <person name="Barry K."/>
            <person name="Miller A.N."/>
            <person name="Grigoriev I.V."/>
            <person name="Debuchy R."/>
            <person name="Gladieux P."/>
            <person name="Thoren M.H."/>
            <person name="Johannesson H."/>
        </authorList>
    </citation>
    <scope>NUCLEOTIDE SEQUENCE</scope>
    <source>
        <strain evidence="2">8032-3</strain>
    </source>
</reference>
<name>A0AAJ0C328_9PEZI</name>
<dbReference type="AlphaFoldDB" id="A0AAJ0C328"/>
<evidence type="ECO:0000313" key="2">
    <source>
        <dbReference type="EMBL" id="KAK1767824.1"/>
    </source>
</evidence>
<dbReference type="GO" id="GO:0000329">
    <property type="term" value="C:fungal-type vacuole membrane"/>
    <property type="evidence" value="ECO:0007669"/>
    <property type="project" value="TreeGrafter"/>
</dbReference>
<keyword evidence="3" id="KW-1185">Reference proteome</keyword>
<feature type="region of interest" description="Disordered" evidence="1">
    <location>
        <begin position="372"/>
        <end position="465"/>
    </location>
</feature>
<feature type="compositionally biased region" description="Polar residues" evidence="1">
    <location>
        <begin position="288"/>
        <end position="316"/>
    </location>
</feature>